<keyword evidence="3" id="KW-0560">Oxidoreductase</keyword>
<dbReference type="GO" id="GO:0016491">
    <property type="term" value="F:oxidoreductase activity"/>
    <property type="evidence" value="ECO:0007669"/>
    <property type="project" value="UniProtKB-KW"/>
</dbReference>
<organism evidence="5 6">
    <name type="scientific">Fusarium heterosporum</name>
    <dbReference type="NCBI Taxonomy" id="42747"/>
    <lineage>
        <taxon>Eukaryota</taxon>
        <taxon>Fungi</taxon>
        <taxon>Dikarya</taxon>
        <taxon>Ascomycota</taxon>
        <taxon>Pezizomycotina</taxon>
        <taxon>Sordariomycetes</taxon>
        <taxon>Hypocreomycetidae</taxon>
        <taxon>Hypocreales</taxon>
        <taxon>Nectriaceae</taxon>
        <taxon>Fusarium</taxon>
        <taxon>Fusarium heterosporum species complex</taxon>
    </lineage>
</organism>
<evidence type="ECO:0000256" key="3">
    <source>
        <dbReference type="ARBA" id="ARBA00023002"/>
    </source>
</evidence>
<evidence type="ECO:0000256" key="2">
    <source>
        <dbReference type="ARBA" id="ARBA00022857"/>
    </source>
</evidence>
<gene>
    <name evidence="5" type="ORF">FHETE_59</name>
</gene>
<dbReference type="SUPFAM" id="SSF51735">
    <property type="entry name" value="NAD(P)-binding Rossmann-fold domains"/>
    <property type="match status" value="1"/>
</dbReference>
<feature type="domain" description="Ketoreductase" evidence="4">
    <location>
        <begin position="43"/>
        <end position="216"/>
    </location>
</feature>
<accession>A0A8H5U4Z7</accession>
<reference evidence="5 6" key="1">
    <citation type="submission" date="2020-05" db="EMBL/GenBank/DDBJ databases">
        <title>Identification and distribution of gene clusters putatively required for synthesis of sphingolipid metabolism inhibitors in phylogenetically diverse species of the filamentous fungus Fusarium.</title>
        <authorList>
            <person name="Kim H.-S."/>
            <person name="Busman M."/>
            <person name="Brown D.W."/>
            <person name="Divon H."/>
            <person name="Uhlig S."/>
            <person name="Proctor R.H."/>
        </authorList>
    </citation>
    <scope>NUCLEOTIDE SEQUENCE [LARGE SCALE GENOMIC DNA]</scope>
    <source>
        <strain evidence="5 6">NRRL 20693</strain>
    </source>
</reference>
<keyword evidence="6" id="KW-1185">Reference proteome</keyword>
<dbReference type="InterPro" id="IPR057326">
    <property type="entry name" value="KR_dom"/>
</dbReference>
<comment type="similarity">
    <text evidence="1">Belongs to the short-chain dehydrogenases/reductases (SDR) family.</text>
</comment>
<dbReference type="EMBL" id="JAAGWQ010000001">
    <property type="protein sequence ID" value="KAF5681270.1"/>
    <property type="molecule type" value="Genomic_DNA"/>
</dbReference>
<proteinExistence type="inferred from homology"/>
<dbReference type="Gene3D" id="3.40.50.720">
    <property type="entry name" value="NAD(P)-binding Rossmann-like Domain"/>
    <property type="match status" value="1"/>
</dbReference>
<dbReference type="Proteomes" id="UP000567885">
    <property type="component" value="Unassembled WGS sequence"/>
</dbReference>
<protein>
    <submittedName>
        <fullName evidence="5">Short chain dehydrogenase reductase</fullName>
    </submittedName>
</protein>
<dbReference type="Pfam" id="PF00106">
    <property type="entry name" value="adh_short"/>
    <property type="match status" value="1"/>
</dbReference>
<dbReference type="PROSITE" id="PS00061">
    <property type="entry name" value="ADH_SHORT"/>
    <property type="match status" value="1"/>
</dbReference>
<name>A0A8H5U4Z7_FUSHE</name>
<evidence type="ECO:0000313" key="5">
    <source>
        <dbReference type="EMBL" id="KAF5681270.1"/>
    </source>
</evidence>
<evidence type="ECO:0000256" key="1">
    <source>
        <dbReference type="ARBA" id="ARBA00006484"/>
    </source>
</evidence>
<sequence length="222" mass="23906">MPLDPTHPDYWTEALQFTENIQRDVYSAIDPSQLSLQRIAERKVVLVTGAGSGFGEGACNVWSKAGAAAVVLAARSQTNIDRVAQYLNATTKTFAISTDVSSEVEVNMLFQEAIKRFGRVDVVVHAAGVLGPIANIGDAPADEWWRAFEINVKGTFLVAKALARVSEGREATFIYTGSAASYFASPGQSPYTAAKAAGNMIMDQLHTGKEFRFDHKTFGPAG</sequence>
<dbReference type="OrthoDB" id="1933717at2759"/>
<dbReference type="InterPro" id="IPR020904">
    <property type="entry name" value="Sc_DH/Rdtase_CS"/>
</dbReference>
<dbReference type="AlphaFoldDB" id="A0A8H5U4Z7"/>
<dbReference type="CDD" id="cd05233">
    <property type="entry name" value="SDR_c"/>
    <property type="match status" value="1"/>
</dbReference>
<dbReference type="InterPro" id="IPR036291">
    <property type="entry name" value="NAD(P)-bd_dom_sf"/>
</dbReference>
<dbReference type="PANTHER" id="PTHR43669">
    <property type="entry name" value="5-KETO-D-GLUCONATE 5-REDUCTASE"/>
    <property type="match status" value="1"/>
</dbReference>
<comment type="caution">
    <text evidence="5">The sequence shown here is derived from an EMBL/GenBank/DDBJ whole genome shotgun (WGS) entry which is preliminary data.</text>
</comment>
<keyword evidence="2" id="KW-0521">NADP</keyword>
<dbReference type="SMART" id="SM00822">
    <property type="entry name" value="PKS_KR"/>
    <property type="match status" value="1"/>
</dbReference>
<dbReference type="PRINTS" id="PR00081">
    <property type="entry name" value="GDHRDH"/>
</dbReference>
<dbReference type="PANTHER" id="PTHR43669:SF3">
    <property type="entry name" value="ALCOHOL DEHYDROGENASE, PUTATIVE (AFU_ORTHOLOGUE AFUA_3G03445)-RELATED"/>
    <property type="match status" value="1"/>
</dbReference>
<evidence type="ECO:0000313" key="6">
    <source>
        <dbReference type="Proteomes" id="UP000567885"/>
    </source>
</evidence>
<evidence type="ECO:0000259" key="4">
    <source>
        <dbReference type="SMART" id="SM00822"/>
    </source>
</evidence>
<dbReference type="InterPro" id="IPR002347">
    <property type="entry name" value="SDR_fam"/>
</dbReference>